<keyword evidence="4" id="KW-1185">Reference proteome</keyword>
<evidence type="ECO:0000313" key="4">
    <source>
        <dbReference type="Proteomes" id="UP000002774"/>
    </source>
</evidence>
<organism evidence="3 4">
    <name type="scientific">Mucilaginibacter paludis DSM 18603</name>
    <dbReference type="NCBI Taxonomy" id="714943"/>
    <lineage>
        <taxon>Bacteria</taxon>
        <taxon>Pseudomonadati</taxon>
        <taxon>Bacteroidota</taxon>
        <taxon>Sphingobacteriia</taxon>
        <taxon>Sphingobacteriales</taxon>
        <taxon>Sphingobacteriaceae</taxon>
        <taxon>Mucilaginibacter</taxon>
    </lineage>
</organism>
<accession>H1Y500</accession>
<dbReference type="Pfam" id="PF13801">
    <property type="entry name" value="Metal_resist"/>
    <property type="match status" value="1"/>
</dbReference>
<feature type="region of interest" description="Disordered" evidence="1">
    <location>
        <begin position="148"/>
        <end position="192"/>
    </location>
</feature>
<keyword evidence="2" id="KW-0812">Transmembrane</keyword>
<dbReference type="eggNOG" id="COG3678">
    <property type="taxonomic scope" value="Bacteria"/>
</dbReference>
<dbReference type="AlphaFoldDB" id="H1Y500"/>
<evidence type="ECO:0008006" key="5">
    <source>
        <dbReference type="Google" id="ProtNLM"/>
    </source>
</evidence>
<dbReference type="Proteomes" id="UP000002774">
    <property type="component" value="Chromosome"/>
</dbReference>
<name>H1Y500_9SPHI</name>
<dbReference type="Gene3D" id="1.20.120.1490">
    <property type="match status" value="1"/>
</dbReference>
<proteinExistence type="predicted"/>
<evidence type="ECO:0000256" key="2">
    <source>
        <dbReference type="SAM" id="Phobius"/>
    </source>
</evidence>
<protein>
    <recommendedName>
        <fullName evidence="5">Periplasmic heavy metal sensor</fullName>
    </recommendedName>
</protein>
<dbReference type="HOGENOM" id="CLU_111511_0_0_10"/>
<dbReference type="EMBL" id="CM001403">
    <property type="protein sequence ID" value="EHQ28328.1"/>
    <property type="molecule type" value="Genomic_DNA"/>
</dbReference>
<dbReference type="STRING" id="714943.Mucpa_4237"/>
<keyword evidence="2" id="KW-1133">Transmembrane helix</keyword>
<dbReference type="InterPro" id="IPR025961">
    <property type="entry name" value="Metal_resist"/>
</dbReference>
<dbReference type="RefSeq" id="WP_008509110.1">
    <property type="nucleotide sequence ID" value="NZ_CM001403.1"/>
</dbReference>
<dbReference type="OrthoDB" id="595025at2"/>
<feature type="transmembrane region" description="Helical" evidence="2">
    <location>
        <begin position="6"/>
        <end position="27"/>
    </location>
</feature>
<evidence type="ECO:0000256" key="1">
    <source>
        <dbReference type="SAM" id="MobiDB-lite"/>
    </source>
</evidence>
<reference evidence="3" key="1">
    <citation type="submission" date="2011-09" db="EMBL/GenBank/DDBJ databases">
        <title>The permanent draft genome of Mucilaginibacter paludis DSM 18603.</title>
        <authorList>
            <consortium name="US DOE Joint Genome Institute (JGI-PGF)"/>
            <person name="Lucas S."/>
            <person name="Han J."/>
            <person name="Lapidus A."/>
            <person name="Bruce D."/>
            <person name="Goodwin L."/>
            <person name="Pitluck S."/>
            <person name="Peters L."/>
            <person name="Kyrpides N."/>
            <person name="Mavromatis K."/>
            <person name="Ivanova N."/>
            <person name="Mikhailova N."/>
            <person name="Held B."/>
            <person name="Detter J.C."/>
            <person name="Tapia R."/>
            <person name="Han C."/>
            <person name="Land M."/>
            <person name="Hauser L."/>
            <person name="Markowitz V."/>
            <person name="Cheng J.-F."/>
            <person name="Hugenholtz P."/>
            <person name="Woyke T."/>
            <person name="Wu D."/>
            <person name="Tindall B."/>
            <person name="Brambilla E."/>
            <person name="Klenk H.-P."/>
            <person name="Eisen J.A."/>
        </authorList>
    </citation>
    <scope>NUCLEOTIDE SEQUENCE [LARGE SCALE GENOMIC DNA]</scope>
    <source>
        <strain evidence="3">DSM 18603</strain>
    </source>
</reference>
<sequence>MKNYKLWLAVVIILLIINSGVLALMWFHKSRPGHGNYGPAMEPKDILISTLSLTTKQQELFAVMRNKHRQLTNTLSRQNHLLHDSLFNYIKAPKIDTALINRLSDRISNNQSLVEKATLYHFRELRAILTMAQQQKFDSIIQDVVRMMSGPGRKPGQRLGGLHGEESERPQGPPPEDMRPGQNLPPEGPPHN</sequence>
<gene>
    <name evidence="3" type="ORF">Mucpa_4237</name>
</gene>
<keyword evidence="2" id="KW-0472">Membrane</keyword>
<evidence type="ECO:0000313" key="3">
    <source>
        <dbReference type="EMBL" id="EHQ28328.1"/>
    </source>
</evidence>